<evidence type="ECO:0000256" key="6">
    <source>
        <dbReference type="RuleBase" id="RU004468"/>
    </source>
</evidence>
<organism evidence="7 8">
    <name type="scientific">Alkalibacterium olivapovliticus</name>
    <dbReference type="NCBI Taxonomy" id="99907"/>
    <lineage>
        <taxon>Bacteria</taxon>
        <taxon>Bacillati</taxon>
        <taxon>Bacillota</taxon>
        <taxon>Bacilli</taxon>
        <taxon>Lactobacillales</taxon>
        <taxon>Carnobacteriaceae</taxon>
        <taxon>Alkalibacterium</taxon>
    </lineage>
</organism>
<dbReference type="GO" id="GO:0005829">
    <property type="term" value="C:cytosol"/>
    <property type="evidence" value="ECO:0007669"/>
    <property type="project" value="TreeGrafter"/>
</dbReference>
<dbReference type="FunFam" id="3.20.20.80:FF:000004">
    <property type="entry name" value="Beta-glucosidase 6-phospho-beta-glucosidase"/>
    <property type="match status" value="1"/>
</dbReference>
<dbReference type="RefSeq" id="WP_106194574.1">
    <property type="nucleotide sequence ID" value="NZ_PVTO01000019.1"/>
</dbReference>
<dbReference type="AlphaFoldDB" id="A0A2T0W5F5"/>
<comment type="caution">
    <text evidence="7">The sequence shown here is derived from an EMBL/GenBank/DDBJ whole genome shotgun (WGS) entry which is preliminary data.</text>
</comment>
<evidence type="ECO:0000256" key="2">
    <source>
        <dbReference type="ARBA" id="ARBA00022801"/>
    </source>
</evidence>
<dbReference type="PANTHER" id="PTHR10353:SF136">
    <property type="entry name" value="ARYL-PHOSPHO-BETA-D-GLUCOSIDASE BGLC"/>
    <property type="match status" value="1"/>
</dbReference>
<name>A0A2T0W5F5_9LACT</name>
<dbReference type="InterPro" id="IPR018120">
    <property type="entry name" value="Glyco_hydro_1_AS"/>
</dbReference>
<evidence type="ECO:0000256" key="5">
    <source>
        <dbReference type="RuleBase" id="RU003690"/>
    </source>
</evidence>
<reference evidence="7 8" key="1">
    <citation type="submission" date="2018-03" db="EMBL/GenBank/DDBJ databases">
        <title>Genomic Encyclopedia of Archaeal and Bacterial Type Strains, Phase II (KMG-II): from individual species to whole genera.</title>
        <authorList>
            <person name="Goeker M."/>
        </authorList>
    </citation>
    <scope>NUCLEOTIDE SEQUENCE [LARGE SCALE GENOMIC DNA]</scope>
    <source>
        <strain evidence="7 8">DSM 13175</strain>
    </source>
</reference>
<evidence type="ECO:0000313" key="8">
    <source>
        <dbReference type="Proteomes" id="UP000238205"/>
    </source>
</evidence>
<dbReference type="InterPro" id="IPR001360">
    <property type="entry name" value="Glyco_hydro_1"/>
</dbReference>
<evidence type="ECO:0000256" key="1">
    <source>
        <dbReference type="ARBA" id="ARBA00010838"/>
    </source>
</evidence>
<dbReference type="PROSITE" id="PS00572">
    <property type="entry name" value="GLYCOSYL_HYDROL_F1_1"/>
    <property type="match status" value="1"/>
</dbReference>
<dbReference type="OrthoDB" id="1688691at2"/>
<dbReference type="InterPro" id="IPR033132">
    <property type="entry name" value="GH_1_N_CS"/>
</dbReference>
<evidence type="ECO:0000313" key="7">
    <source>
        <dbReference type="EMBL" id="PRY80995.1"/>
    </source>
</evidence>
<dbReference type="EMBL" id="PVTO01000019">
    <property type="protein sequence ID" value="PRY80995.1"/>
    <property type="molecule type" value="Genomic_DNA"/>
</dbReference>
<protein>
    <submittedName>
        <fullName evidence="7">6-phospho-beta-glucosidase</fullName>
    </submittedName>
</protein>
<feature type="active site" description="Nucleophile" evidence="4">
    <location>
        <position position="388"/>
    </location>
</feature>
<evidence type="ECO:0000256" key="3">
    <source>
        <dbReference type="ARBA" id="ARBA00023295"/>
    </source>
</evidence>
<keyword evidence="8" id="KW-1185">Reference proteome</keyword>
<comment type="similarity">
    <text evidence="1 5">Belongs to the glycosyl hydrolase 1 family.</text>
</comment>
<sequence length="489" mass="56434">MYHDKLEAFPEDFLWGAASAAYQIEGAFDADGKGPSIWDEFTKIPGKTFEGTNGDVAIDHYNRYKEDIRLMSEMGLKAYRFSVSWSRILPDGEGKVNKEGLDFYENLVDELIAYNIEPVLTLYHWDLPLALQEKYKGWESREVIQAFKQYCQVLYGRLGKKVTYWVTFNEQNVFTSMGYRWASHPPNATDTKRLFEANHIINLANAEAIKLFRKMVPKGKIGPSFGYGPVYPLSASPDDVLASENATDFNNSWWLDVYCKGKYPTFTFKQLERKGIAPTIESGDLELLKQAKPDFLGINYYHGGTVAQNKIESKSIESLNDKNFSATDPYLMQPKEEQSQSPEVPMFQSSENPYLNKTEWGWEIDPVGFRVALREVYARYDLPLFVTENGLGAKDMVTDEGTIEDDYRIDYLNQHIMEMKKAVTDGVELIGYCAWSFTDLLSWLNGYKKRYGFVYVDRTEQDEKEMRRIPKKSYHWYKELIADNGENIN</sequence>
<dbReference type="Pfam" id="PF00232">
    <property type="entry name" value="Glyco_hydro_1"/>
    <property type="match status" value="1"/>
</dbReference>
<proteinExistence type="inferred from homology"/>
<gene>
    <name evidence="7" type="ORF">CLV38_1194</name>
</gene>
<dbReference type="Gene3D" id="3.20.20.80">
    <property type="entry name" value="Glycosidases"/>
    <property type="match status" value="1"/>
</dbReference>
<dbReference type="SUPFAM" id="SSF51445">
    <property type="entry name" value="(Trans)glycosidases"/>
    <property type="match status" value="1"/>
</dbReference>
<dbReference type="PANTHER" id="PTHR10353">
    <property type="entry name" value="GLYCOSYL HYDROLASE"/>
    <property type="match status" value="1"/>
</dbReference>
<keyword evidence="3 6" id="KW-0326">Glycosidase</keyword>
<dbReference type="PRINTS" id="PR00131">
    <property type="entry name" value="GLHYDRLASE1"/>
</dbReference>
<dbReference type="GO" id="GO:0008422">
    <property type="term" value="F:beta-glucosidase activity"/>
    <property type="evidence" value="ECO:0007669"/>
    <property type="project" value="TreeGrafter"/>
</dbReference>
<accession>A0A2T0W5F5</accession>
<dbReference type="InterPro" id="IPR017853">
    <property type="entry name" value="GH"/>
</dbReference>
<dbReference type="PROSITE" id="PS00653">
    <property type="entry name" value="GLYCOSYL_HYDROL_F1_2"/>
    <property type="match status" value="1"/>
</dbReference>
<keyword evidence="2 6" id="KW-0378">Hydrolase</keyword>
<evidence type="ECO:0000256" key="4">
    <source>
        <dbReference type="PROSITE-ProRule" id="PRU10055"/>
    </source>
</evidence>
<dbReference type="Proteomes" id="UP000238205">
    <property type="component" value="Unassembled WGS sequence"/>
</dbReference>
<dbReference type="GO" id="GO:0016052">
    <property type="term" value="P:carbohydrate catabolic process"/>
    <property type="evidence" value="ECO:0007669"/>
    <property type="project" value="TreeGrafter"/>
</dbReference>